<feature type="domain" description="C2H2-type" evidence="6">
    <location>
        <begin position="677"/>
        <end position="698"/>
    </location>
</feature>
<proteinExistence type="inferred from homology"/>
<feature type="coiled-coil region" evidence="4">
    <location>
        <begin position="430"/>
        <end position="482"/>
    </location>
</feature>
<feature type="compositionally biased region" description="Basic and acidic residues" evidence="5">
    <location>
        <begin position="87"/>
        <end position="106"/>
    </location>
</feature>
<comment type="caution">
    <text evidence="7">The sequence shown here is derived from an EMBL/GenBank/DDBJ whole genome shotgun (WGS) entry which is preliminary data.</text>
</comment>
<feature type="compositionally biased region" description="Basic and acidic residues" evidence="5">
    <location>
        <begin position="268"/>
        <end position="278"/>
    </location>
</feature>
<dbReference type="PROSITE" id="PS00028">
    <property type="entry name" value="ZINC_FINGER_C2H2_1"/>
    <property type="match status" value="1"/>
</dbReference>
<evidence type="ECO:0000256" key="2">
    <source>
        <dbReference type="ARBA" id="ARBA00005407"/>
    </source>
</evidence>
<dbReference type="EMBL" id="MU155188">
    <property type="protein sequence ID" value="KAF9480789.1"/>
    <property type="molecule type" value="Genomic_DNA"/>
</dbReference>
<dbReference type="GO" id="GO:0031047">
    <property type="term" value="P:regulatory ncRNA-mediated gene silencing"/>
    <property type="evidence" value="ECO:0007669"/>
    <property type="project" value="UniProtKB-ARBA"/>
</dbReference>
<feature type="compositionally biased region" description="Basic and acidic residues" evidence="5">
    <location>
        <begin position="584"/>
        <end position="593"/>
    </location>
</feature>
<feature type="compositionally biased region" description="Basic and acidic residues" evidence="5">
    <location>
        <begin position="160"/>
        <end position="173"/>
    </location>
</feature>
<keyword evidence="3" id="KW-0539">Nucleus</keyword>
<feature type="region of interest" description="Disordered" evidence="5">
    <location>
        <begin position="158"/>
        <end position="180"/>
    </location>
</feature>
<feature type="compositionally biased region" description="Acidic residues" evidence="5">
    <location>
        <begin position="283"/>
        <end position="299"/>
    </location>
</feature>
<feature type="compositionally biased region" description="Basic and acidic residues" evidence="5">
    <location>
        <begin position="601"/>
        <end position="619"/>
    </location>
</feature>
<dbReference type="InterPro" id="IPR039727">
    <property type="entry name" value="SE/Ars2"/>
</dbReference>
<dbReference type="PANTHER" id="PTHR13165">
    <property type="entry name" value="ARSENITE-RESISTANCE PROTEIN 2"/>
    <property type="match status" value="1"/>
</dbReference>
<dbReference type="InterPro" id="IPR007042">
    <property type="entry name" value="SERRATE/Ars2_C"/>
</dbReference>
<evidence type="ECO:0000256" key="5">
    <source>
        <dbReference type="SAM" id="MobiDB-lite"/>
    </source>
</evidence>
<dbReference type="GO" id="GO:0016070">
    <property type="term" value="P:RNA metabolic process"/>
    <property type="evidence" value="ECO:0007669"/>
    <property type="project" value="UniProtKB-ARBA"/>
</dbReference>
<feature type="region of interest" description="Disordered" evidence="5">
    <location>
        <begin position="1"/>
        <end position="43"/>
    </location>
</feature>
<evidence type="ECO:0000256" key="3">
    <source>
        <dbReference type="ARBA" id="ARBA00023242"/>
    </source>
</evidence>
<dbReference type="Pfam" id="PF12066">
    <property type="entry name" value="SERRATE_Ars2_N"/>
    <property type="match status" value="1"/>
</dbReference>
<comment type="similarity">
    <text evidence="2">Belongs to the ARS2 family.</text>
</comment>
<comment type="subcellular location">
    <subcellularLocation>
        <location evidence="1">Nucleus</location>
    </subcellularLocation>
</comment>
<dbReference type="AlphaFoldDB" id="A0A9P6D1V2"/>
<dbReference type="Pfam" id="PF04959">
    <property type="entry name" value="ARS2"/>
    <property type="match status" value="1"/>
</dbReference>
<evidence type="ECO:0000256" key="4">
    <source>
        <dbReference type="SAM" id="Coils"/>
    </source>
</evidence>
<keyword evidence="4" id="KW-0175">Coiled coil</keyword>
<feature type="region of interest" description="Disordered" evidence="5">
    <location>
        <begin position="584"/>
        <end position="619"/>
    </location>
</feature>
<evidence type="ECO:0000313" key="8">
    <source>
        <dbReference type="Proteomes" id="UP000807469"/>
    </source>
</evidence>
<dbReference type="InterPro" id="IPR025239">
    <property type="entry name" value="DUF4187"/>
</dbReference>
<dbReference type="InterPro" id="IPR021933">
    <property type="entry name" value="SERRATE/Ars2_N"/>
</dbReference>
<keyword evidence="8" id="KW-1185">Reference proteome</keyword>
<gene>
    <name evidence="7" type="ORF">BDN70DRAFT_877109</name>
</gene>
<feature type="compositionally biased region" description="Basic and acidic residues" evidence="5">
    <location>
        <begin position="311"/>
        <end position="321"/>
    </location>
</feature>
<evidence type="ECO:0000256" key="1">
    <source>
        <dbReference type="ARBA" id="ARBA00004123"/>
    </source>
</evidence>
<feature type="compositionally biased region" description="Basic and acidic residues" evidence="5">
    <location>
        <begin position="241"/>
        <end position="253"/>
    </location>
</feature>
<evidence type="ECO:0000259" key="6">
    <source>
        <dbReference type="PROSITE" id="PS00028"/>
    </source>
</evidence>
<dbReference type="Proteomes" id="UP000807469">
    <property type="component" value="Unassembled WGS sequence"/>
</dbReference>
<protein>
    <recommendedName>
        <fullName evidence="6">C2H2-type domain-containing protein</fullName>
    </recommendedName>
</protein>
<feature type="region of interest" description="Disordered" evidence="5">
    <location>
        <begin position="241"/>
        <end position="322"/>
    </location>
</feature>
<name>A0A9P6D1V2_9AGAR</name>
<sequence>MSSWSSSYPPPPRRSRSRSPSRGGYSSGRAPYPDTYSESHRPEWDSYDRDRWEYGRDRAPYDYGRRRSRSPPLDEAGRKRRRSMSPYDRERYDPRPRYSDDYDTHSRHGYSSPRRHNAPYPPSRRAPPDPHTFDYPASLKQYAEWFRFYYPTQALEEDNADKAAEQEAGDGSKPRNGIKSKWEKYKKDFAATQLQTMFEHHRKSPWFAEKYDPAPEFETLRQRVRKEGWRSRLDNFLHDLEEGKFDPDLHESEPEPVSPPKENGNGDAVDHASTEDTKPAPSGEDDMQFNAEVDDEAADQEAQRTDANGKYGDKRVTRGEEISVPTEGNQVMIRTIPPDIGRVKLEENCSKVPGFVYLALGDPLQKRNYYRAGWLKFQDDADMSAVVSELSEKKIEGFKLHVTHNLRPFVNKIRYTPEVASRPDRMAKDLENAKVLAAILEDQAAKLRAAKMPTLKAPSFKQEGEEVKAETADADMAALEEEEPEPKERGTTAVERRIEKVMSDMRDQGLVDIEDEKAYEEKKVVVSLDLYLDYLRAAFNTCYYCAVVTDHVEELQRKCLKHERKPLSPALLDELKAAEAEKAEKEKKIKEEDKEMDDAVDEKSKVKEKENGRTKHDPRDWKRNDERWLEWLDSKIALLINRDGVDPRDYGGKSYEEELSKIVEPHLKQEDEGKFRCKTCQKLFKATAFVEKHIANKHPELVKSLDELPYFNNFALDPHRIQPFAHPPTTTGNSSQAPPPQAYGIQAPAPYQGGGDYGRGGPYYGANGPYPPGNYPPPFFNGQVWDAGFPPYPGGYPPRREDASGRRLSDRISGFASESVIPVGAGLPPKPLPAALDTALVSGNPTVGRRRNGGLASGPPPPPPPDAKEDPRAAGGKRVSYHDMDLVAEGDVELMY</sequence>
<accession>A0A9P6D1V2</accession>
<feature type="region of interest" description="Disordered" evidence="5">
    <location>
        <begin position="58"/>
        <end position="135"/>
    </location>
</feature>
<reference evidence="7" key="1">
    <citation type="submission" date="2020-11" db="EMBL/GenBank/DDBJ databases">
        <authorList>
            <consortium name="DOE Joint Genome Institute"/>
            <person name="Ahrendt S."/>
            <person name="Riley R."/>
            <person name="Andreopoulos W."/>
            <person name="Labutti K."/>
            <person name="Pangilinan J."/>
            <person name="Ruiz-Duenas F.J."/>
            <person name="Barrasa J.M."/>
            <person name="Sanchez-Garcia M."/>
            <person name="Camarero S."/>
            <person name="Miyauchi S."/>
            <person name="Serrano A."/>
            <person name="Linde D."/>
            <person name="Babiker R."/>
            <person name="Drula E."/>
            <person name="Ayuso-Fernandez I."/>
            <person name="Pacheco R."/>
            <person name="Padilla G."/>
            <person name="Ferreira P."/>
            <person name="Barriuso J."/>
            <person name="Kellner H."/>
            <person name="Castanera R."/>
            <person name="Alfaro M."/>
            <person name="Ramirez L."/>
            <person name="Pisabarro A.G."/>
            <person name="Kuo A."/>
            <person name="Tritt A."/>
            <person name="Lipzen A."/>
            <person name="He G."/>
            <person name="Yan M."/>
            <person name="Ng V."/>
            <person name="Cullen D."/>
            <person name="Martin F."/>
            <person name="Rosso M.-N."/>
            <person name="Henrissat B."/>
            <person name="Hibbett D."/>
            <person name="Martinez A.T."/>
            <person name="Grigoriev I.V."/>
        </authorList>
    </citation>
    <scope>NUCLEOTIDE SEQUENCE</scope>
    <source>
        <strain evidence="7">CIRM-BRFM 674</strain>
    </source>
</reference>
<dbReference type="GO" id="GO:0016604">
    <property type="term" value="C:nuclear body"/>
    <property type="evidence" value="ECO:0007669"/>
    <property type="project" value="TreeGrafter"/>
</dbReference>
<dbReference type="SMART" id="SM01173">
    <property type="entry name" value="DUF4187"/>
    <property type="match status" value="1"/>
</dbReference>
<feature type="region of interest" description="Disordered" evidence="5">
    <location>
        <begin position="842"/>
        <end position="884"/>
    </location>
</feature>
<organism evidence="7 8">
    <name type="scientific">Pholiota conissans</name>
    <dbReference type="NCBI Taxonomy" id="109636"/>
    <lineage>
        <taxon>Eukaryota</taxon>
        <taxon>Fungi</taxon>
        <taxon>Dikarya</taxon>
        <taxon>Basidiomycota</taxon>
        <taxon>Agaricomycotina</taxon>
        <taxon>Agaricomycetes</taxon>
        <taxon>Agaricomycetidae</taxon>
        <taxon>Agaricales</taxon>
        <taxon>Agaricineae</taxon>
        <taxon>Strophariaceae</taxon>
        <taxon>Pholiota</taxon>
    </lineage>
</organism>
<feature type="compositionally biased region" description="Low complexity" evidence="5">
    <location>
        <begin position="20"/>
        <end position="32"/>
    </location>
</feature>
<dbReference type="InterPro" id="IPR013087">
    <property type="entry name" value="Znf_C2H2_type"/>
</dbReference>
<dbReference type="PANTHER" id="PTHR13165:SF0">
    <property type="entry name" value="SERRATE RNA EFFECTOR MOLECULE HOMOLOG"/>
    <property type="match status" value="1"/>
</dbReference>
<dbReference type="OrthoDB" id="342064at2759"/>
<evidence type="ECO:0000313" key="7">
    <source>
        <dbReference type="EMBL" id="KAF9480789.1"/>
    </source>
</evidence>